<dbReference type="PANTHER" id="PTHR43266:SF2">
    <property type="entry name" value="MAJOR FACILITATOR SUPERFAMILY (MFS) PROFILE DOMAIN-CONTAINING PROTEIN"/>
    <property type="match status" value="1"/>
</dbReference>
<feature type="transmembrane region" description="Helical" evidence="8">
    <location>
        <begin position="346"/>
        <end position="370"/>
    </location>
</feature>
<evidence type="ECO:0000256" key="3">
    <source>
        <dbReference type="ARBA" id="ARBA00022475"/>
    </source>
</evidence>
<dbReference type="RefSeq" id="WP_264880327.1">
    <property type="nucleotide sequence ID" value="NZ_JAPDOB010000001.1"/>
</dbReference>
<feature type="transmembrane region" description="Helical" evidence="8">
    <location>
        <begin position="52"/>
        <end position="71"/>
    </location>
</feature>
<dbReference type="Proteomes" id="UP001526246">
    <property type="component" value="Unassembled WGS sequence"/>
</dbReference>
<proteinExistence type="predicted"/>
<evidence type="ECO:0000256" key="7">
    <source>
        <dbReference type="SAM" id="MobiDB-lite"/>
    </source>
</evidence>
<reference evidence="9 10" key="1">
    <citation type="submission" date="2022-10" db="EMBL/GenBank/DDBJ databases">
        <title>Sphingomonas sp.</title>
        <authorList>
            <person name="Jin C."/>
        </authorList>
    </citation>
    <scope>NUCLEOTIDE SEQUENCE [LARGE SCALE GENOMIC DNA]</scope>
    <source>
        <strain evidence="9 10">BN140010</strain>
    </source>
</reference>
<keyword evidence="5 8" id="KW-1133">Transmembrane helix</keyword>
<dbReference type="EMBL" id="JAPDOB010000001">
    <property type="protein sequence ID" value="MCW3796528.1"/>
    <property type="molecule type" value="Genomic_DNA"/>
</dbReference>
<evidence type="ECO:0000256" key="1">
    <source>
        <dbReference type="ARBA" id="ARBA00004651"/>
    </source>
</evidence>
<keyword evidence="2" id="KW-0813">Transport</keyword>
<evidence type="ECO:0000256" key="6">
    <source>
        <dbReference type="ARBA" id="ARBA00023136"/>
    </source>
</evidence>
<feature type="transmembrane region" description="Helical" evidence="8">
    <location>
        <begin position="238"/>
        <end position="259"/>
    </location>
</feature>
<keyword evidence="10" id="KW-1185">Reference proteome</keyword>
<sequence>MQTSLYLVRRRRFLPLFVTQFCNAFNDNLYRTAMVMLVIYGIYRSAEQEATFSAVAGGLFILPFFLLSALSGQLADAIDKSRIIRLVKTAEIGIMAFGAAGLLLHNVPLMLVALAAMGVHSTFFGPIKYAILPQHLRDDEVLAGTGLVEAGTYIAILGGTILGGLLVLQRPDGSYHAEWAALGVLVVAVLGRIAGQFVPPAPPVDEPEDPEFPARGLDWHVLRASVRLIKATMHIPRLFLAIMAISFFWAMGAVLAAQFPPLVKNVFSGDQSVATLFLAIFSVGVAIGSMAINRLLKGQVSARYAPASALVMGLFVMLLFLLARSWPAPTGALIDVTAFVADRRAWLVVWTLLGVAIAGGMFVVPLYAFLTTTVPKSETARTVAANNIVNSGAMVGATVLLTGLVQLGVSVAGTLLLVSVGSIFSAWLGWKLHAACDHPLPGCSGDKEAHRQEARGIGQEEQAKVVGQRNGR</sequence>
<evidence type="ECO:0000256" key="4">
    <source>
        <dbReference type="ARBA" id="ARBA00022692"/>
    </source>
</evidence>
<protein>
    <submittedName>
        <fullName evidence="9">MFS transporter</fullName>
    </submittedName>
</protein>
<keyword evidence="6 8" id="KW-0472">Membrane</keyword>
<organism evidence="9 10">
    <name type="scientific">Sphingomonas arvum</name>
    <dbReference type="NCBI Taxonomy" id="2992113"/>
    <lineage>
        <taxon>Bacteria</taxon>
        <taxon>Pseudomonadati</taxon>
        <taxon>Pseudomonadota</taxon>
        <taxon>Alphaproteobacteria</taxon>
        <taxon>Sphingomonadales</taxon>
        <taxon>Sphingomonadaceae</taxon>
        <taxon>Sphingomonas</taxon>
    </lineage>
</organism>
<dbReference type="CDD" id="cd06173">
    <property type="entry name" value="MFS_MefA_like"/>
    <property type="match status" value="1"/>
</dbReference>
<dbReference type="InterPro" id="IPR036259">
    <property type="entry name" value="MFS_trans_sf"/>
</dbReference>
<dbReference type="SUPFAM" id="SSF103473">
    <property type="entry name" value="MFS general substrate transporter"/>
    <property type="match status" value="1"/>
</dbReference>
<evidence type="ECO:0000313" key="9">
    <source>
        <dbReference type="EMBL" id="MCW3796528.1"/>
    </source>
</evidence>
<dbReference type="PANTHER" id="PTHR43266">
    <property type="entry name" value="MACROLIDE-EFFLUX PROTEIN"/>
    <property type="match status" value="1"/>
</dbReference>
<evidence type="ECO:0000256" key="5">
    <source>
        <dbReference type="ARBA" id="ARBA00022989"/>
    </source>
</evidence>
<accession>A0ABT3JBT1</accession>
<comment type="subcellular location">
    <subcellularLocation>
        <location evidence="1">Cell membrane</location>
        <topology evidence="1">Multi-pass membrane protein</topology>
    </subcellularLocation>
</comment>
<feature type="transmembrane region" description="Helical" evidence="8">
    <location>
        <begin position="382"/>
        <end position="405"/>
    </location>
</feature>
<name>A0ABT3JBT1_9SPHN</name>
<keyword evidence="3" id="KW-1003">Cell membrane</keyword>
<dbReference type="Gene3D" id="1.20.1250.20">
    <property type="entry name" value="MFS general substrate transporter like domains"/>
    <property type="match status" value="1"/>
</dbReference>
<feature type="transmembrane region" description="Helical" evidence="8">
    <location>
        <begin position="83"/>
        <end position="103"/>
    </location>
</feature>
<evidence type="ECO:0000313" key="10">
    <source>
        <dbReference type="Proteomes" id="UP001526246"/>
    </source>
</evidence>
<evidence type="ECO:0000256" key="2">
    <source>
        <dbReference type="ARBA" id="ARBA00022448"/>
    </source>
</evidence>
<feature type="transmembrane region" description="Helical" evidence="8">
    <location>
        <begin position="411"/>
        <end position="430"/>
    </location>
</feature>
<gene>
    <name evidence="9" type="ORF">OMW55_01725</name>
</gene>
<dbReference type="InterPro" id="IPR011701">
    <property type="entry name" value="MFS"/>
</dbReference>
<keyword evidence="4 8" id="KW-0812">Transmembrane</keyword>
<feature type="transmembrane region" description="Helical" evidence="8">
    <location>
        <begin position="141"/>
        <end position="167"/>
    </location>
</feature>
<comment type="caution">
    <text evidence="9">The sequence shown here is derived from an EMBL/GenBank/DDBJ whole genome shotgun (WGS) entry which is preliminary data.</text>
</comment>
<evidence type="ECO:0000256" key="8">
    <source>
        <dbReference type="SAM" id="Phobius"/>
    </source>
</evidence>
<feature type="region of interest" description="Disordered" evidence="7">
    <location>
        <begin position="446"/>
        <end position="472"/>
    </location>
</feature>
<feature type="transmembrane region" description="Helical" evidence="8">
    <location>
        <begin position="271"/>
        <end position="292"/>
    </location>
</feature>
<dbReference type="Pfam" id="PF07690">
    <property type="entry name" value="MFS_1"/>
    <property type="match status" value="1"/>
</dbReference>
<feature type="transmembrane region" description="Helical" evidence="8">
    <location>
        <begin position="304"/>
        <end position="326"/>
    </location>
</feature>